<protein>
    <submittedName>
        <fullName evidence="1">DUF2487 family protein</fullName>
    </submittedName>
</protein>
<evidence type="ECO:0000313" key="2">
    <source>
        <dbReference type="Proteomes" id="UP000269097"/>
    </source>
</evidence>
<organism evidence="1 2">
    <name type="scientific">Cohnella candidum</name>
    <dbReference type="NCBI Taxonomy" id="2674991"/>
    <lineage>
        <taxon>Bacteria</taxon>
        <taxon>Bacillati</taxon>
        <taxon>Bacillota</taxon>
        <taxon>Bacilli</taxon>
        <taxon>Bacillales</taxon>
        <taxon>Paenibacillaceae</taxon>
        <taxon>Cohnella</taxon>
    </lineage>
</organism>
<dbReference type="KEGG" id="coh:EAV92_09065"/>
<sequence length="154" mass="16587">MKFSELDEVGWPDLQTYLDTCLLPVTGLAGEEAPYEMAEMAMGAGDWLFPLEQTFKGRTVTLPALHYYDGSRESADKLSALTDSFRSSGFRYVVLISGRPGLLDGVAGADLVVQPGTAGEKPDPEALRKAISELWRTQGAKKSAAAGEEAGDRE</sequence>
<proteinExistence type="predicted"/>
<dbReference type="Proteomes" id="UP000269097">
    <property type="component" value="Chromosome"/>
</dbReference>
<reference evidence="1 2" key="1">
    <citation type="submission" date="2018-10" db="EMBL/GenBank/DDBJ databases">
        <title>Genome Sequence of Cohnella sp.</title>
        <authorList>
            <person name="Srinivasan S."/>
            <person name="Kim M.K."/>
        </authorList>
    </citation>
    <scope>NUCLEOTIDE SEQUENCE [LARGE SCALE GENOMIC DNA]</scope>
    <source>
        <strain evidence="1 2">18JY8-7</strain>
    </source>
</reference>
<dbReference type="RefSeq" id="WP_123040782.1">
    <property type="nucleotide sequence ID" value="NZ_CP033433.1"/>
</dbReference>
<dbReference type="InterPro" id="IPR019615">
    <property type="entry name" value="DUF2487"/>
</dbReference>
<keyword evidence="2" id="KW-1185">Reference proteome</keyword>
<accession>A0A3G3JWT1</accession>
<name>A0A3G3JWT1_9BACL</name>
<gene>
    <name evidence="1" type="ORF">EAV92_09065</name>
</gene>
<dbReference type="AlphaFoldDB" id="A0A3G3JWT1"/>
<evidence type="ECO:0000313" key="1">
    <source>
        <dbReference type="EMBL" id="AYQ72700.1"/>
    </source>
</evidence>
<dbReference type="Pfam" id="PF10673">
    <property type="entry name" value="DUF2487"/>
    <property type="match status" value="1"/>
</dbReference>
<dbReference type="EMBL" id="CP033433">
    <property type="protein sequence ID" value="AYQ72700.1"/>
    <property type="molecule type" value="Genomic_DNA"/>
</dbReference>